<evidence type="ECO:0000256" key="7">
    <source>
        <dbReference type="SAM" id="Phobius"/>
    </source>
</evidence>
<comment type="subcellular location">
    <subcellularLocation>
        <location evidence="1">Cell membrane</location>
        <topology evidence="1">Multi-pass membrane protein</topology>
    </subcellularLocation>
</comment>
<reference evidence="11" key="1">
    <citation type="journal article" date="2019" name="Int. J. Syst. Evol. Microbiol.">
        <title>The Global Catalogue of Microorganisms (GCM) 10K type strain sequencing project: providing services to taxonomists for standard genome sequencing and annotation.</title>
        <authorList>
            <consortium name="The Broad Institute Genomics Platform"/>
            <consortium name="The Broad Institute Genome Sequencing Center for Infectious Disease"/>
            <person name="Wu L."/>
            <person name="Ma J."/>
        </authorList>
    </citation>
    <scope>NUCLEOTIDE SEQUENCE [LARGE SCALE GENOMIC DNA]</scope>
    <source>
        <strain evidence="11">JCM 10411</strain>
    </source>
</reference>
<accession>A0ABW1DZE1</accession>
<keyword evidence="2 7" id="KW-0812">Transmembrane</keyword>
<feature type="transmembrane region" description="Helical" evidence="7">
    <location>
        <begin position="74"/>
        <end position="96"/>
    </location>
</feature>
<dbReference type="InterPro" id="IPR017871">
    <property type="entry name" value="ABC_transporter-like_CS"/>
</dbReference>
<dbReference type="SMART" id="SM00382">
    <property type="entry name" value="AAA"/>
    <property type="match status" value="1"/>
</dbReference>
<dbReference type="Pfam" id="PF00005">
    <property type="entry name" value="ABC_tran"/>
    <property type="match status" value="1"/>
</dbReference>
<proteinExistence type="predicted"/>
<dbReference type="InterPro" id="IPR011527">
    <property type="entry name" value="ABC1_TM_dom"/>
</dbReference>
<dbReference type="SUPFAM" id="SSF52540">
    <property type="entry name" value="P-loop containing nucleoside triphosphate hydrolases"/>
    <property type="match status" value="1"/>
</dbReference>
<dbReference type="PROSITE" id="PS50893">
    <property type="entry name" value="ABC_TRANSPORTER_2"/>
    <property type="match status" value="1"/>
</dbReference>
<dbReference type="GO" id="GO:0005524">
    <property type="term" value="F:ATP binding"/>
    <property type="evidence" value="ECO:0007669"/>
    <property type="project" value="UniProtKB-KW"/>
</dbReference>
<name>A0ABW1DZE1_9ACTN</name>
<dbReference type="PANTHER" id="PTHR24221">
    <property type="entry name" value="ATP-BINDING CASSETTE SUB-FAMILY B"/>
    <property type="match status" value="1"/>
</dbReference>
<evidence type="ECO:0000256" key="6">
    <source>
        <dbReference type="ARBA" id="ARBA00023136"/>
    </source>
</evidence>
<feature type="transmembrane region" description="Helical" evidence="7">
    <location>
        <begin position="262"/>
        <end position="280"/>
    </location>
</feature>
<comment type="caution">
    <text evidence="10">The sequence shown here is derived from an EMBL/GenBank/DDBJ whole genome shotgun (WGS) entry which is preliminary data.</text>
</comment>
<sequence length="568" mass="61459">MSPSTDTAPPGEHQLHLDSQPFNRFLFHAGRLVGGLYLGAIASWTVIYALPLVVGLAISRLIDRAGGGSVDSVTWWLLALAVGLMALRAVVLWGGLQLTFTLIFKTSAWLKVCVLRGLLSRPAVRDKAVSNGETINRLRDDTEEIGGLLEWTTDLIYRSVLVVIAVAVLASTDLVMTVPLVLLLGGLLVSIFLKNRVASLQTQIRVEQGRIGGAITDTLTGIRDLRLSGAITGRMAKLEQSFAGRRRLQQKYQVYADLLSDLFRNLVMIGTAVVLLTASVRITAGDFTVGKLVLFMTYSSWLGQQMFFFGKILARYQSGKVSYQRLTGMSSGAEPTPAQPALVEPLRELTATGLTRHAPDGGPAPEPVDFTLRPGQLVAIAGDIGVGKSTVVRALLALQPDAAGRLHWNDTDITGDRGRLGAPHIGYARQSPRFVAGTVRDNLRLGDDTVTEERMNRALSAVHLRPGTPELPEGLDTFLDSGEASRLSGGQRQRLALARMLCRPAEVYLVDDCDSSLDGPTARDIWQTVPGMWPGAWVVVSHNPDLLALADTVVRVTRRPEPSLVTAE</sequence>
<dbReference type="InterPro" id="IPR003439">
    <property type="entry name" value="ABC_transporter-like_ATP-bd"/>
</dbReference>
<dbReference type="InterPro" id="IPR036640">
    <property type="entry name" value="ABC1_TM_sf"/>
</dbReference>
<dbReference type="PANTHER" id="PTHR24221:SF423">
    <property type="entry name" value="ABC TRANSPORTER"/>
    <property type="match status" value="1"/>
</dbReference>
<keyword evidence="6 7" id="KW-0472">Membrane</keyword>
<feature type="domain" description="ABC transmembrane type-1" evidence="9">
    <location>
        <begin position="38"/>
        <end position="318"/>
    </location>
</feature>
<keyword evidence="5 7" id="KW-1133">Transmembrane helix</keyword>
<dbReference type="EMBL" id="JBHSOA010000034">
    <property type="protein sequence ID" value="MFC5853353.1"/>
    <property type="molecule type" value="Genomic_DNA"/>
</dbReference>
<dbReference type="InterPro" id="IPR003593">
    <property type="entry name" value="AAA+_ATPase"/>
</dbReference>
<dbReference type="Gene3D" id="1.20.1560.10">
    <property type="entry name" value="ABC transporter type 1, transmembrane domain"/>
    <property type="match status" value="1"/>
</dbReference>
<evidence type="ECO:0000259" key="9">
    <source>
        <dbReference type="PROSITE" id="PS50929"/>
    </source>
</evidence>
<keyword evidence="4 10" id="KW-0067">ATP-binding</keyword>
<dbReference type="RefSeq" id="WP_381363706.1">
    <property type="nucleotide sequence ID" value="NZ_JBHSOA010000034.1"/>
</dbReference>
<dbReference type="Proteomes" id="UP001596180">
    <property type="component" value="Unassembled WGS sequence"/>
</dbReference>
<evidence type="ECO:0000256" key="4">
    <source>
        <dbReference type="ARBA" id="ARBA00022840"/>
    </source>
</evidence>
<feature type="domain" description="ABC transporter" evidence="8">
    <location>
        <begin position="349"/>
        <end position="567"/>
    </location>
</feature>
<keyword evidence="3" id="KW-0547">Nucleotide-binding</keyword>
<evidence type="ECO:0000259" key="8">
    <source>
        <dbReference type="PROSITE" id="PS50893"/>
    </source>
</evidence>
<keyword evidence="11" id="KW-1185">Reference proteome</keyword>
<evidence type="ECO:0000256" key="3">
    <source>
        <dbReference type="ARBA" id="ARBA00022741"/>
    </source>
</evidence>
<dbReference type="InterPro" id="IPR039421">
    <property type="entry name" value="Type_1_exporter"/>
</dbReference>
<dbReference type="PROSITE" id="PS50929">
    <property type="entry name" value="ABC_TM1F"/>
    <property type="match status" value="1"/>
</dbReference>
<feature type="transmembrane region" description="Helical" evidence="7">
    <location>
        <begin position="160"/>
        <end position="193"/>
    </location>
</feature>
<evidence type="ECO:0000256" key="5">
    <source>
        <dbReference type="ARBA" id="ARBA00022989"/>
    </source>
</evidence>
<evidence type="ECO:0000313" key="10">
    <source>
        <dbReference type="EMBL" id="MFC5853353.1"/>
    </source>
</evidence>
<feature type="transmembrane region" description="Helical" evidence="7">
    <location>
        <begin position="36"/>
        <end position="62"/>
    </location>
</feature>
<evidence type="ECO:0000256" key="2">
    <source>
        <dbReference type="ARBA" id="ARBA00022692"/>
    </source>
</evidence>
<dbReference type="Pfam" id="PF00664">
    <property type="entry name" value="ABC_membrane"/>
    <property type="match status" value="1"/>
</dbReference>
<organism evidence="10 11">
    <name type="scientific">Streptomyces chlorus</name>
    <dbReference type="NCBI Taxonomy" id="887452"/>
    <lineage>
        <taxon>Bacteria</taxon>
        <taxon>Bacillati</taxon>
        <taxon>Actinomycetota</taxon>
        <taxon>Actinomycetes</taxon>
        <taxon>Kitasatosporales</taxon>
        <taxon>Streptomycetaceae</taxon>
        <taxon>Streptomyces</taxon>
    </lineage>
</organism>
<dbReference type="PROSITE" id="PS00211">
    <property type="entry name" value="ABC_TRANSPORTER_1"/>
    <property type="match status" value="1"/>
</dbReference>
<dbReference type="InterPro" id="IPR027417">
    <property type="entry name" value="P-loop_NTPase"/>
</dbReference>
<evidence type="ECO:0000313" key="11">
    <source>
        <dbReference type="Proteomes" id="UP001596180"/>
    </source>
</evidence>
<protein>
    <submittedName>
        <fullName evidence="10">ATP-binding cassette domain-containing protein</fullName>
    </submittedName>
</protein>
<evidence type="ECO:0000256" key="1">
    <source>
        <dbReference type="ARBA" id="ARBA00004651"/>
    </source>
</evidence>
<dbReference type="SUPFAM" id="SSF90123">
    <property type="entry name" value="ABC transporter transmembrane region"/>
    <property type="match status" value="1"/>
</dbReference>
<gene>
    <name evidence="10" type="ORF">ACFPZI_16440</name>
</gene>
<dbReference type="Gene3D" id="3.40.50.300">
    <property type="entry name" value="P-loop containing nucleotide triphosphate hydrolases"/>
    <property type="match status" value="1"/>
</dbReference>